<dbReference type="EMBL" id="JACFOF010000009">
    <property type="protein sequence ID" value="MBW7953883.1"/>
    <property type="molecule type" value="Genomic_DNA"/>
</dbReference>
<name>A0A952DV95_9BACT</name>
<comment type="caution">
    <text evidence="1">The sequence shown here is derived from an EMBL/GenBank/DDBJ whole genome shotgun (WGS) entry which is preliminary data.</text>
</comment>
<gene>
    <name evidence="1" type="ORF">H3C67_03775</name>
</gene>
<feature type="non-terminal residue" evidence="1">
    <location>
        <position position="230"/>
    </location>
</feature>
<organism evidence="1 2">
    <name type="scientific">Candidatus Dojkabacteria bacterium</name>
    <dbReference type="NCBI Taxonomy" id="2099670"/>
    <lineage>
        <taxon>Bacteria</taxon>
        <taxon>Candidatus Dojkabacteria</taxon>
    </lineage>
</organism>
<sequence>MTSTINNSEEILKINKSIFELENFFVANLGPQILDYIFLFSKEESQTIKFEQVTEEVSKAMTRFVELVKQLMNLLEVEDATPTDGGLSEKFIDSMHDLYLLRFIEAKKQYADYQLVRVPTNTELRILDLIPTKDEDLKILPTAINIQLPDIFIVDEMGNLDVAASIQLEDSYHKIASYLSTIAEIPNLKEQMIQDLADITIFENAPSLLRNELLDISEMLLTLTVNYFAA</sequence>
<accession>A0A952DV95</accession>
<protein>
    <submittedName>
        <fullName evidence="1">Uncharacterized protein</fullName>
    </submittedName>
</protein>
<evidence type="ECO:0000313" key="2">
    <source>
        <dbReference type="Proteomes" id="UP000781173"/>
    </source>
</evidence>
<dbReference type="AlphaFoldDB" id="A0A952DV95"/>
<proteinExistence type="predicted"/>
<evidence type="ECO:0000313" key="1">
    <source>
        <dbReference type="EMBL" id="MBW7953883.1"/>
    </source>
</evidence>
<dbReference type="Proteomes" id="UP000781173">
    <property type="component" value="Unassembled WGS sequence"/>
</dbReference>
<reference evidence="1" key="1">
    <citation type="journal article" date="2022" name="ISME J.">
        <title>A general approach to explore prokaryotic protein glycosylation reveals the unique surface layer modulation of an anammox bacterium.</title>
        <authorList>
            <person name="Pabst M."/>
            <person name="Grouzdev D.S."/>
            <person name="Lawson C.E."/>
            <person name="Kleikamp H.B.C."/>
            <person name="de Ram C."/>
            <person name="Louwen R."/>
            <person name="Lin Y.M."/>
            <person name="Lucker S."/>
            <person name="van Loosdrecht M.C.M."/>
            <person name="Laureni M."/>
        </authorList>
    </citation>
    <scope>NUCLEOTIDE SEQUENCE</scope>
    <source>
        <strain evidence="1">BROCD043</strain>
    </source>
</reference>